<reference evidence="1 2" key="1">
    <citation type="journal article" date="2020" name="Nat. Food">
        <title>A phased Vanilla planifolia genome enables genetic improvement of flavour and production.</title>
        <authorList>
            <person name="Hasing T."/>
            <person name="Tang H."/>
            <person name="Brym M."/>
            <person name="Khazi F."/>
            <person name="Huang T."/>
            <person name="Chambers A.H."/>
        </authorList>
    </citation>
    <scope>NUCLEOTIDE SEQUENCE [LARGE SCALE GENOMIC DNA]</scope>
    <source>
        <tissue evidence="1">Leaf</tissue>
    </source>
</reference>
<gene>
    <name evidence="1" type="ORF">HPP92_010235</name>
</gene>
<proteinExistence type="predicted"/>
<organism evidence="1 2">
    <name type="scientific">Vanilla planifolia</name>
    <name type="common">Vanilla</name>
    <dbReference type="NCBI Taxonomy" id="51239"/>
    <lineage>
        <taxon>Eukaryota</taxon>
        <taxon>Viridiplantae</taxon>
        <taxon>Streptophyta</taxon>
        <taxon>Embryophyta</taxon>
        <taxon>Tracheophyta</taxon>
        <taxon>Spermatophyta</taxon>
        <taxon>Magnoliopsida</taxon>
        <taxon>Liliopsida</taxon>
        <taxon>Asparagales</taxon>
        <taxon>Orchidaceae</taxon>
        <taxon>Vanilloideae</taxon>
        <taxon>Vanilleae</taxon>
        <taxon>Vanilla</taxon>
    </lineage>
</organism>
<evidence type="ECO:0000313" key="1">
    <source>
        <dbReference type="EMBL" id="KAG0479377.1"/>
    </source>
</evidence>
<sequence>MQALIQICNKGIVYAHRNEDIVNMGLEYERKHGSSFRNERIISKLSCQEDSIEKSCAREQKKNEFIKIAQYRCMELVDFSNWILSASSAELKQLLWEYKNKGRKRKTKN</sequence>
<dbReference type="EMBL" id="JADCNL010000005">
    <property type="protein sequence ID" value="KAG0479377.1"/>
    <property type="molecule type" value="Genomic_DNA"/>
</dbReference>
<evidence type="ECO:0000313" key="2">
    <source>
        <dbReference type="Proteomes" id="UP000636800"/>
    </source>
</evidence>
<accession>A0A835UZ30</accession>
<name>A0A835UZ30_VANPL</name>
<comment type="caution">
    <text evidence="1">The sequence shown here is derived from an EMBL/GenBank/DDBJ whole genome shotgun (WGS) entry which is preliminary data.</text>
</comment>
<dbReference type="Proteomes" id="UP000636800">
    <property type="component" value="Chromosome 5"/>
</dbReference>
<dbReference type="AlphaFoldDB" id="A0A835UZ30"/>
<protein>
    <submittedName>
        <fullName evidence="1">Uncharacterized protein</fullName>
    </submittedName>
</protein>
<keyword evidence="2" id="KW-1185">Reference proteome</keyword>
<dbReference type="OrthoDB" id="689242at2759"/>